<name>A0A430HUY1_9CORY</name>
<evidence type="ECO:0000313" key="2">
    <source>
        <dbReference type="EMBL" id="RSZ61379.1"/>
    </source>
</evidence>
<reference evidence="2 3" key="1">
    <citation type="submission" date="2018-12" db="EMBL/GenBank/DDBJ databases">
        <title>YIM 101343 draft genome.</title>
        <authorList>
            <person name="Chen X."/>
        </authorList>
    </citation>
    <scope>NUCLEOTIDE SEQUENCE [LARGE SCALE GENOMIC DNA]</scope>
    <source>
        <strain evidence="2 3">YIM 101343</strain>
    </source>
</reference>
<evidence type="ECO:0000313" key="3">
    <source>
        <dbReference type="Proteomes" id="UP000274907"/>
    </source>
</evidence>
<dbReference type="Proteomes" id="UP000274907">
    <property type="component" value="Unassembled WGS sequence"/>
</dbReference>
<keyword evidence="3" id="KW-1185">Reference proteome</keyword>
<dbReference type="AlphaFoldDB" id="A0A430HUY1"/>
<dbReference type="EMBL" id="RXHJ01000022">
    <property type="protein sequence ID" value="RSZ61379.1"/>
    <property type="molecule type" value="Genomic_DNA"/>
</dbReference>
<comment type="caution">
    <text evidence="2">The sequence shown here is derived from an EMBL/GenBank/DDBJ whole genome shotgun (WGS) entry which is preliminary data.</text>
</comment>
<keyword evidence="1" id="KW-0175">Coiled coil</keyword>
<gene>
    <name evidence="2" type="ORF">EAH68_13405</name>
</gene>
<accession>A0A430HUY1</accession>
<dbReference type="RefSeq" id="WP_126121852.1">
    <property type="nucleotide sequence ID" value="NZ_RXHJ01000022.1"/>
</dbReference>
<feature type="coiled-coil region" evidence="1">
    <location>
        <begin position="8"/>
        <end position="42"/>
    </location>
</feature>
<sequence>MAVAVGVSAHAERERQEAIGRIADLLKQLHEDKLELERSELDGCRDAIDKATSILLDKGRVGLSLGLDSASFAISKAIQRGQRRLEKWQEALASLPDGPVDVKTLTEAFPGIEDEGGVLQAHLEIARLAIALKRRVIVLQAVEHAQDEGAENPFENFVAELNADDHRVSELEQGINSFLLRLSTLELKRRRGLRNLMFTQVEVDHLLKMVYRLQALGDGLRLSSSRTDVAIDMERSADGSLVVFPAAIA</sequence>
<protein>
    <submittedName>
        <fullName evidence="2">Uncharacterized protein</fullName>
    </submittedName>
</protein>
<dbReference type="OrthoDB" id="4380893at2"/>
<evidence type="ECO:0000256" key="1">
    <source>
        <dbReference type="SAM" id="Coils"/>
    </source>
</evidence>
<proteinExistence type="predicted"/>
<organism evidence="2 3">
    <name type="scientific">Corynebacterium hylobatis</name>
    <dbReference type="NCBI Taxonomy" id="1859290"/>
    <lineage>
        <taxon>Bacteria</taxon>
        <taxon>Bacillati</taxon>
        <taxon>Actinomycetota</taxon>
        <taxon>Actinomycetes</taxon>
        <taxon>Mycobacteriales</taxon>
        <taxon>Corynebacteriaceae</taxon>
        <taxon>Corynebacterium</taxon>
    </lineage>
</organism>